<protein>
    <submittedName>
        <fullName evidence="2">Uncharacterized protein</fullName>
    </submittedName>
</protein>
<dbReference type="Proteomes" id="UP001294412">
    <property type="component" value="Unassembled WGS sequence"/>
</dbReference>
<feature type="signal peptide" evidence="1">
    <location>
        <begin position="1"/>
        <end position="23"/>
    </location>
</feature>
<keyword evidence="3" id="KW-1185">Reference proteome</keyword>
<gene>
    <name evidence="2" type="ORF">U0C82_00135</name>
</gene>
<evidence type="ECO:0000313" key="3">
    <source>
        <dbReference type="Proteomes" id="UP001294412"/>
    </source>
</evidence>
<name>A0ABU5HWP2_9HYPH</name>
<keyword evidence="1" id="KW-0732">Signal</keyword>
<comment type="caution">
    <text evidence="2">The sequence shown here is derived from an EMBL/GenBank/DDBJ whole genome shotgun (WGS) entry which is preliminary data.</text>
</comment>
<sequence length="199" mass="21862">MPSLAVRLAAGLVALGLGMSSGAAEPVSGWSAGPDEDATMAVGQIHRCDGPECLGGFSCLYAAAPPRPPASRWLKPEDVSNPKVWPWRSVETWMGTKLNEMASNPIEDPSLPVSEWSARDEPVVFEIKGEAFARRVYSPYVNDRDLTVPIWFWTSGGRLFTMFCAIDGMQLSEVREPIHALLSELHPGEKIRDDIPKHF</sequence>
<accession>A0ABU5HWP2</accession>
<dbReference type="RefSeq" id="WP_322184668.1">
    <property type="nucleotide sequence ID" value="NZ_JAXLPB010000001.1"/>
</dbReference>
<evidence type="ECO:0000313" key="2">
    <source>
        <dbReference type="EMBL" id="MDY8107554.1"/>
    </source>
</evidence>
<organism evidence="2 3">
    <name type="scientific">Fulvimarina uroteuthidis</name>
    <dbReference type="NCBI Taxonomy" id="3098149"/>
    <lineage>
        <taxon>Bacteria</taxon>
        <taxon>Pseudomonadati</taxon>
        <taxon>Pseudomonadota</taxon>
        <taxon>Alphaproteobacteria</taxon>
        <taxon>Hyphomicrobiales</taxon>
        <taxon>Aurantimonadaceae</taxon>
        <taxon>Fulvimarina</taxon>
    </lineage>
</organism>
<feature type="chain" id="PRO_5047023378" evidence="1">
    <location>
        <begin position="24"/>
        <end position="199"/>
    </location>
</feature>
<dbReference type="EMBL" id="JAXLPB010000001">
    <property type="protein sequence ID" value="MDY8107554.1"/>
    <property type="molecule type" value="Genomic_DNA"/>
</dbReference>
<reference evidence="2 3" key="1">
    <citation type="submission" date="2023-12" db="EMBL/GenBank/DDBJ databases">
        <title>Description of Novel Strain Fulvimarina sp. 2208YS6-2-32 isolated from Uroteuthis (Photololigo) edulis.</title>
        <authorList>
            <person name="Park J.-S."/>
        </authorList>
    </citation>
    <scope>NUCLEOTIDE SEQUENCE [LARGE SCALE GENOMIC DNA]</scope>
    <source>
        <strain evidence="2 3">2208YS6-2-32</strain>
    </source>
</reference>
<evidence type="ECO:0000256" key="1">
    <source>
        <dbReference type="SAM" id="SignalP"/>
    </source>
</evidence>
<proteinExistence type="predicted"/>